<dbReference type="AlphaFoldDB" id="A0A0A9CSJ6"/>
<proteinExistence type="predicted"/>
<protein>
    <submittedName>
        <fullName evidence="1">Uncharacterized protein</fullName>
    </submittedName>
</protein>
<reference evidence="1" key="2">
    <citation type="journal article" date="2015" name="Data Brief">
        <title>Shoot transcriptome of the giant reed, Arundo donax.</title>
        <authorList>
            <person name="Barrero R.A."/>
            <person name="Guerrero F.D."/>
            <person name="Moolhuijzen P."/>
            <person name="Goolsby J.A."/>
            <person name="Tidwell J."/>
            <person name="Bellgard S.E."/>
            <person name="Bellgard M.I."/>
        </authorList>
    </citation>
    <scope>NUCLEOTIDE SEQUENCE</scope>
    <source>
        <tissue evidence="1">Shoot tissue taken approximately 20 cm above the soil surface</tissue>
    </source>
</reference>
<organism evidence="1">
    <name type="scientific">Arundo donax</name>
    <name type="common">Giant reed</name>
    <name type="synonym">Donax arundinaceus</name>
    <dbReference type="NCBI Taxonomy" id="35708"/>
    <lineage>
        <taxon>Eukaryota</taxon>
        <taxon>Viridiplantae</taxon>
        <taxon>Streptophyta</taxon>
        <taxon>Embryophyta</taxon>
        <taxon>Tracheophyta</taxon>
        <taxon>Spermatophyta</taxon>
        <taxon>Magnoliopsida</taxon>
        <taxon>Liliopsida</taxon>
        <taxon>Poales</taxon>
        <taxon>Poaceae</taxon>
        <taxon>PACMAD clade</taxon>
        <taxon>Arundinoideae</taxon>
        <taxon>Arundineae</taxon>
        <taxon>Arundo</taxon>
    </lineage>
</organism>
<accession>A0A0A9CSJ6</accession>
<dbReference type="EMBL" id="GBRH01220492">
    <property type="protein sequence ID" value="JAD77403.1"/>
    <property type="molecule type" value="Transcribed_RNA"/>
</dbReference>
<sequence>MHATIQYYVTSSKVPKECLHMTHVRKIRINKTKLKVRSCFAKISITDISSMWHAHFSCSIASFCSHAQKRTQ</sequence>
<evidence type="ECO:0000313" key="1">
    <source>
        <dbReference type="EMBL" id="JAD77403.1"/>
    </source>
</evidence>
<reference evidence="1" key="1">
    <citation type="submission" date="2014-09" db="EMBL/GenBank/DDBJ databases">
        <authorList>
            <person name="Magalhaes I.L.F."/>
            <person name="Oliveira U."/>
            <person name="Santos F.R."/>
            <person name="Vidigal T.H.D.A."/>
            <person name="Brescovit A.D."/>
            <person name="Santos A.J."/>
        </authorList>
    </citation>
    <scope>NUCLEOTIDE SEQUENCE</scope>
    <source>
        <tissue evidence="1">Shoot tissue taken approximately 20 cm above the soil surface</tissue>
    </source>
</reference>
<name>A0A0A9CSJ6_ARUDO</name>